<evidence type="ECO:0000259" key="6">
    <source>
        <dbReference type="PROSITE" id="PS50222"/>
    </source>
</evidence>
<dbReference type="PROSITE" id="PS00018">
    <property type="entry name" value="EF_HAND_1"/>
    <property type="match status" value="2"/>
</dbReference>
<dbReference type="GO" id="GO:0048306">
    <property type="term" value="F:calcium-dependent protein binding"/>
    <property type="evidence" value="ECO:0007669"/>
    <property type="project" value="UniProtKB-ARBA"/>
</dbReference>
<evidence type="ECO:0000256" key="1">
    <source>
        <dbReference type="ARBA" id="ARBA00004496"/>
    </source>
</evidence>
<dbReference type="KEGG" id="pic:PICST_44547"/>
<dbReference type="InterPro" id="IPR011992">
    <property type="entry name" value="EF-hand-dom_pair"/>
</dbReference>
<sequence>IFNNVDKNHSGKLSARELSGALMNFDNTKFRSSTITSMMRVVAEGNDSINFKQFVVLFRYLAQCRELFSVVDKDKSGDISFGEFQVLLNRSGYKLNIKTEAAIFEKFGTESSALPSSRLKFDSFIECLIYLSRITKSFSKYDVEKTKNATFTFGQFILEASSFYP</sequence>
<evidence type="ECO:0000313" key="7">
    <source>
        <dbReference type="EMBL" id="ABN66450.2"/>
    </source>
</evidence>
<dbReference type="RefSeq" id="XP_001384479.2">
    <property type="nucleotide sequence ID" value="XM_001384442.1"/>
</dbReference>
<organism evidence="7 8">
    <name type="scientific">Scheffersomyces stipitis (strain ATCC 58785 / CBS 6054 / NBRC 10063 / NRRL Y-11545)</name>
    <name type="common">Yeast</name>
    <name type="synonym">Pichia stipitis</name>
    <dbReference type="NCBI Taxonomy" id="322104"/>
    <lineage>
        <taxon>Eukaryota</taxon>
        <taxon>Fungi</taxon>
        <taxon>Dikarya</taxon>
        <taxon>Ascomycota</taxon>
        <taxon>Saccharomycotina</taxon>
        <taxon>Pichiomycetes</taxon>
        <taxon>Debaryomycetaceae</taxon>
        <taxon>Scheffersomyces</taxon>
    </lineage>
</organism>
<dbReference type="InterPro" id="IPR018247">
    <property type="entry name" value="EF_Hand_1_Ca_BS"/>
</dbReference>
<evidence type="ECO:0000256" key="5">
    <source>
        <dbReference type="ARBA" id="ARBA00022837"/>
    </source>
</evidence>
<keyword evidence="2" id="KW-0963">Cytoplasm</keyword>
<dbReference type="GO" id="GO:0005509">
    <property type="term" value="F:calcium ion binding"/>
    <property type="evidence" value="ECO:0007669"/>
    <property type="project" value="InterPro"/>
</dbReference>
<dbReference type="GeneID" id="4838472"/>
<evidence type="ECO:0000256" key="3">
    <source>
        <dbReference type="ARBA" id="ARBA00022723"/>
    </source>
</evidence>
<name>A3LTP6_PICST</name>
<keyword evidence="5" id="KW-0106">Calcium</keyword>
<dbReference type="SUPFAM" id="SSF47473">
    <property type="entry name" value="EF-hand"/>
    <property type="match status" value="1"/>
</dbReference>
<dbReference type="HOGENOM" id="CLU_051357_1_1_1"/>
<feature type="domain" description="EF-hand" evidence="6">
    <location>
        <begin position="1"/>
        <end position="28"/>
    </location>
</feature>
<accession>A3LTP6</accession>
<dbReference type="OrthoDB" id="186625at2759"/>
<dbReference type="OMA" id="FYNILMH"/>
<dbReference type="Proteomes" id="UP000002258">
    <property type="component" value="Chromosome 4"/>
</dbReference>
<dbReference type="Gene3D" id="1.10.238.10">
    <property type="entry name" value="EF-hand"/>
    <property type="match status" value="1"/>
</dbReference>
<comment type="subcellular location">
    <subcellularLocation>
        <location evidence="1">Cytoplasm</location>
    </subcellularLocation>
</comment>
<dbReference type="PANTHER" id="PTHR46212:SF3">
    <property type="entry name" value="GH27120P"/>
    <property type="match status" value="1"/>
</dbReference>
<feature type="non-terminal residue" evidence="7">
    <location>
        <position position="1"/>
    </location>
</feature>
<keyword evidence="8" id="KW-1185">Reference proteome</keyword>
<dbReference type="InParanoid" id="A3LTP6"/>
<dbReference type="InterPro" id="IPR002048">
    <property type="entry name" value="EF_hand_dom"/>
</dbReference>
<feature type="domain" description="EF-hand" evidence="6">
    <location>
        <begin position="59"/>
        <end position="94"/>
    </location>
</feature>
<proteinExistence type="predicted"/>
<protein>
    <recommendedName>
        <fullName evidence="6">EF-hand domain-containing protein</fullName>
    </recommendedName>
</protein>
<keyword evidence="3" id="KW-0479">Metal-binding</keyword>
<dbReference type="PANTHER" id="PTHR46212">
    <property type="entry name" value="PEFLIN"/>
    <property type="match status" value="1"/>
</dbReference>
<dbReference type="SMART" id="SM00054">
    <property type="entry name" value="EFh"/>
    <property type="match status" value="2"/>
</dbReference>
<dbReference type="STRING" id="322104.A3LTP6"/>
<reference evidence="7 8" key="1">
    <citation type="journal article" date="2007" name="Nat. Biotechnol.">
        <title>Genome sequence of the lignocellulose-bioconverting and xylose-fermenting yeast Pichia stipitis.</title>
        <authorList>
            <person name="Jeffries T.W."/>
            <person name="Grigoriev I.V."/>
            <person name="Grimwood J."/>
            <person name="Laplaza J.M."/>
            <person name="Aerts A."/>
            <person name="Salamov A."/>
            <person name="Schmutz J."/>
            <person name="Lindquist E."/>
            <person name="Dehal P."/>
            <person name="Shapiro H."/>
            <person name="Jin Y.S."/>
            <person name="Passoth V."/>
            <person name="Richardson P.M."/>
        </authorList>
    </citation>
    <scope>NUCLEOTIDE SEQUENCE [LARGE SCALE GENOMIC DNA]</scope>
    <source>
        <strain evidence="8">ATCC 58785 / CBS 6054 / NBRC 10063 / NRRL Y-11545</strain>
    </source>
</reference>
<dbReference type="eggNOG" id="KOG0037">
    <property type="taxonomic scope" value="Eukaryota"/>
</dbReference>
<gene>
    <name evidence="7" type="ORF">PICST_44547</name>
</gene>
<keyword evidence="4" id="KW-0677">Repeat</keyword>
<dbReference type="EMBL" id="CP000498">
    <property type="protein sequence ID" value="ABN66450.2"/>
    <property type="molecule type" value="Genomic_DNA"/>
</dbReference>
<evidence type="ECO:0000256" key="2">
    <source>
        <dbReference type="ARBA" id="ARBA00022490"/>
    </source>
</evidence>
<evidence type="ECO:0000256" key="4">
    <source>
        <dbReference type="ARBA" id="ARBA00022737"/>
    </source>
</evidence>
<dbReference type="GO" id="GO:0005737">
    <property type="term" value="C:cytoplasm"/>
    <property type="evidence" value="ECO:0007669"/>
    <property type="project" value="UniProtKB-SubCell"/>
</dbReference>
<dbReference type="Pfam" id="PF00036">
    <property type="entry name" value="EF-hand_1"/>
    <property type="match status" value="1"/>
</dbReference>
<dbReference type="InterPro" id="IPR051426">
    <property type="entry name" value="Peflin/Sorcin_CaBP"/>
</dbReference>
<dbReference type="AlphaFoldDB" id="A3LTP6"/>
<dbReference type="Pfam" id="PF13202">
    <property type="entry name" value="EF-hand_5"/>
    <property type="match status" value="1"/>
</dbReference>
<evidence type="ECO:0000313" key="8">
    <source>
        <dbReference type="Proteomes" id="UP000002258"/>
    </source>
</evidence>
<dbReference type="PROSITE" id="PS50222">
    <property type="entry name" value="EF_HAND_2"/>
    <property type="match status" value="2"/>
</dbReference>